<dbReference type="PANTHER" id="PTHR30097">
    <property type="entry name" value="CATION EFFLUX SYSTEM PROTEIN CUSB"/>
    <property type="match status" value="1"/>
</dbReference>
<dbReference type="InterPro" id="IPR045800">
    <property type="entry name" value="HMBD"/>
</dbReference>
<dbReference type="InterPro" id="IPR058790">
    <property type="entry name" value="BSH_CusB"/>
</dbReference>
<evidence type="ECO:0000256" key="2">
    <source>
        <dbReference type="ARBA" id="ARBA00022448"/>
    </source>
</evidence>
<dbReference type="GO" id="GO:0060003">
    <property type="term" value="P:copper ion export"/>
    <property type="evidence" value="ECO:0007669"/>
    <property type="project" value="TreeGrafter"/>
</dbReference>
<dbReference type="InterPro" id="IPR006143">
    <property type="entry name" value="RND_pump_MFP"/>
</dbReference>
<sequence>MKKIPKIIFIGVVLIAALSISVISCKSDSVAEEGSDADAGWTCGMHPQVRSEEPGDCPICGMDLIPVKSGGTEHSHDVDAPRMIQLSANQMNLAGVGTATVEKLELNHSIKTTGTVVFDERALATVSARFGGRIERLYVNFQGAVVNAGSALAEIYSPELAAAQQEYISAKASYESLAEGASDQVIANAKALLDAAKDRLRLWGITDAQIAELERTGSVMAIVAPQSGTVTRQHVVQGEYVKTGQPLFEIGNPHRVWIQTAVYEQDISSVKLGQHAVFSLPGDPSQKYEGKVTFIAPVLDEATRSVKVRIQPKSTSSYVKPGMYVDVDIHQPVGKVLAVPRDAVIDTGEELIVYVDAGDGMFIARKVEVGPSADGYYPVISGLAEGEKVVARGGFLIDSETRITGGSSALYGGASEVDAGGGEAPPAHLHQH</sequence>
<dbReference type="Gene3D" id="6.10.140.730">
    <property type="match status" value="1"/>
</dbReference>
<evidence type="ECO:0000256" key="3">
    <source>
        <dbReference type="ARBA" id="ARBA00022729"/>
    </source>
</evidence>
<reference evidence="10 11" key="1">
    <citation type="submission" date="2017-06" db="EMBL/GenBank/DDBJ databases">
        <title>Novel microbial phyla capable of carbon fixation and sulfur reduction in deep-sea sediments.</title>
        <authorList>
            <person name="Huang J."/>
            <person name="Baker B."/>
            <person name="Wang Y."/>
        </authorList>
    </citation>
    <scope>NUCLEOTIDE SEQUENCE [LARGE SCALE GENOMIC DNA]</scope>
    <source>
        <strain evidence="10">B3_TA06</strain>
    </source>
</reference>
<evidence type="ECO:0000259" key="7">
    <source>
        <dbReference type="Pfam" id="PF25919"/>
    </source>
</evidence>
<dbReference type="InterPro" id="IPR058791">
    <property type="entry name" value="3HB_CusB"/>
</dbReference>
<dbReference type="FunFam" id="2.40.30.170:FF:000010">
    <property type="entry name" value="Efflux RND transporter periplasmic adaptor subunit"/>
    <property type="match status" value="1"/>
</dbReference>
<dbReference type="GO" id="GO:0015679">
    <property type="term" value="P:plasma membrane copper ion transport"/>
    <property type="evidence" value="ECO:0007669"/>
    <property type="project" value="TreeGrafter"/>
</dbReference>
<dbReference type="SUPFAM" id="SSF111369">
    <property type="entry name" value="HlyD-like secretion proteins"/>
    <property type="match status" value="1"/>
</dbReference>
<keyword evidence="2" id="KW-0813">Transport</keyword>
<dbReference type="NCBIfam" id="TIGR01730">
    <property type="entry name" value="RND_mfp"/>
    <property type="match status" value="1"/>
</dbReference>
<dbReference type="AlphaFoldDB" id="A0A532V410"/>
<dbReference type="InterPro" id="IPR058792">
    <property type="entry name" value="Beta-barrel_RND_2"/>
</dbReference>
<protein>
    <submittedName>
        <fullName evidence="10">Uncharacterized protein</fullName>
    </submittedName>
</protein>
<dbReference type="InterPro" id="IPR058649">
    <property type="entry name" value="CzcB_C"/>
</dbReference>
<dbReference type="EMBL" id="NJBO01000012">
    <property type="protein sequence ID" value="TKJ41954.1"/>
    <property type="molecule type" value="Genomic_DNA"/>
</dbReference>
<dbReference type="FunFam" id="2.40.420.20:FF:000003">
    <property type="entry name" value="Cation efflux system protein cusB"/>
    <property type="match status" value="1"/>
</dbReference>
<dbReference type="Pfam" id="PF19335">
    <property type="entry name" value="HMBD"/>
    <property type="match status" value="1"/>
</dbReference>
<dbReference type="GO" id="GO:0016020">
    <property type="term" value="C:membrane"/>
    <property type="evidence" value="ECO:0007669"/>
    <property type="project" value="InterPro"/>
</dbReference>
<evidence type="ECO:0000256" key="4">
    <source>
        <dbReference type="ARBA" id="ARBA00023065"/>
    </source>
</evidence>
<dbReference type="PROSITE" id="PS51257">
    <property type="entry name" value="PROKAR_LIPOPROTEIN"/>
    <property type="match status" value="1"/>
</dbReference>
<dbReference type="GO" id="GO:0022857">
    <property type="term" value="F:transmembrane transporter activity"/>
    <property type="evidence" value="ECO:0007669"/>
    <property type="project" value="InterPro"/>
</dbReference>
<evidence type="ECO:0000313" key="11">
    <source>
        <dbReference type="Proteomes" id="UP000317778"/>
    </source>
</evidence>
<dbReference type="Pfam" id="PF25975">
    <property type="entry name" value="CzcB_C"/>
    <property type="match status" value="1"/>
</dbReference>
<comment type="caution">
    <text evidence="10">The sequence shown here is derived from an EMBL/GenBank/DDBJ whole genome shotgun (WGS) entry which is preliminary data.</text>
</comment>
<feature type="domain" description="Heavy metal binding" evidence="5">
    <location>
        <begin position="41"/>
        <end position="67"/>
    </location>
</feature>
<dbReference type="Gene3D" id="2.40.50.100">
    <property type="match status" value="1"/>
</dbReference>
<dbReference type="Pfam" id="PF25954">
    <property type="entry name" value="Beta-barrel_RND_2"/>
    <property type="match status" value="1"/>
</dbReference>
<evidence type="ECO:0000259" key="9">
    <source>
        <dbReference type="Pfam" id="PF25975"/>
    </source>
</evidence>
<feature type="domain" description="CusB-like three alpha-helical bundle" evidence="6">
    <location>
        <begin position="190"/>
        <end position="220"/>
    </location>
</feature>
<proteinExistence type="inferred from homology"/>
<dbReference type="GO" id="GO:0046914">
    <property type="term" value="F:transition metal ion binding"/>
    <property type="evidence" value="ECO:0007669"/>
    <property type="project" value="TreeGrafter"/>
</dbReference>
<dbReference type="InterPro" id="IPR051909">
    <property type="entry name" value="MFP_Cation_Efflux"/>
</dbReference>
<evidence type="ECO:0000313" key="10">
    <source>
        <dbReference type="EMBL" id="TKJ41954.1"/>
    </source>
</evidence>
<evidence type="ECO:0000259" key="6">
    <source>
        <dbReference type="Pfam" id="PF25869"/>
    </source>
</evidence>
<name>A0A532V410_UNCT6</name>
<dbReference type="Pfam" id="PF25919">
    <property type="entry name" value="BSH_CusB"/>
    <property type="match status" value="1"/>
</dbReference>
<dbReference type="PANTHER" id="PTHR30097:SF15">
    <property type="entry name" value="CATION EFFLUX SYSTEM PROTEIN CUSB"/>
    <property type="match status" value="1"/>
</dbReference>
<keyword evidence="4" id="KW-0406">Ion transport</keyword>
<feature type="domain" description="CusB-like beta-barrel" evidence="8">
    <location>
        <begin position="255"/>
        <end position="331"/>
    </location>
</feature>
<feature type="domain" description="CusB-like barrel-sandwich hybrid" evidence="7">
    <location>
        <begin position="124"/>
        <end position="250"/>
    </location>
</feature>
<dbReference type="Gene3D" id="2.40.30.170">
    <property type="match status" value="1"/>
</dbReference>
<evidence type="ECO:0000259" key="5">
    <source>
        <dbReference type="Pfam" id="PF19335"/>
    </source>
</evidence>
<evidence type="ECO:0000256" key="1">
    <source>
        <dbReference type="ARBA" id="ARBA00009477"/>
    </source>
</evidence>
<gene>
    <name evidence="10" type="ORF">CEE36_07830</name>
</gene>
<organism evidence="10 11">
    <name type="scientific">candidate division TA06 bacterium B3_TA06</name>
    <dbReference type="NCBI Taxonomy" id="2012487"/>
    <lineage>
        <taxon>Bacteria</taxon>
        <taxon>Bacteria division TA06</taxon>
    </lineage>
</organism>
<feature type="domain" description="CzcB-like C-terminal circularly permuted SH3-like" evidence="9">
    <location>
        <begin position="337"/>
        <end position="397"/>
    </location>
</feature>
<evidence type="ECO:0000259" key="8">
    <source>
        <dbReference type="Pfam" id="PF25954"/>
    </source>
</evidence>
<dbReference type="GO" id="GO:0030288">
    <property type="term" value="C:outer membrane-bounded periplasmic space"/>
    <property type="evidence" value="ECO:0007669"/>
    <property type="project" value="TreeGrafter"/>
</dbReference>
<dbReference type="Gene3D" id="2.40.420.20">
    <property type="match status" value="1"/>
</dbReference>
<dbReference type="Pfam" id="PF25869">
    <property type="entry name" value="3HB_CusB"/>
    <property type="match status" value="1"/>
</dbReference>
<keyword evidence="3" id="KW-0732">Signal</keyword>
<accession>A0A532V410</accession>
<comment type="similarity">
    <text evidence="1">Belongs to the membrane fusion protein (MFP) (TC 8.A.1) family.</text>
</comment>
<dbReference type="Proteomes" id="UP000317778">
    <property type="component" value="Unassembled WGS sequence"/>
</dbReference>